<evidence type="ECO:0000256" key="7">
    <source>
        <dbReference type="ARBA" id="ARBA00023136"/>
    </source>
</evidence>
<evidence type="ECO:0000313" key="10">
    <source>
        <dbReference type="Proteomes" id="UP000247476"/>
    </source>
</evidence>
<dbReference type="PANTHER" id="PTHR34975">
    <property type="entry name" value="SPORE GERMINATION PROTEIN A2"/>
    <property type="match status" value="1"/>
</dbReference>
<name>A0A2V5JZL9_9BACL</name>
<dbReference type="NCBIfam" id="TIGR00912">
    <property type="entry name" value="2A0309"/>
    <property type="match status" value="1"/>
</dbReference>
<feature type="transmembrane region" description="Helical" evidence="8">
    <location>
        <begin position="305"/>
        <end position="324"/>
    </location>
</feature>
<feature type="transmembrane region" description="Helical" evidence="8">
    <location>
        <begin position="43"/>
        <end position="64"/>
    </location>
</feature>
<feature type="transmembrane region" description="Helical" evidence="8">
    <location>
        <begin position="12"/>
        <end position="31"/>
    </location>
</feature>
<dbReference type="GO" id="GO:0016020">
    <property type="term" value="C:membrane"/>
    <property type="evidence" value="ECO:0007669"/>
    <property type="project" value="UniProtKB-SubCell"/>
</dbReference>
<evidence type="ECO:0000313" key="9">
    <source>
        <dbReference type="EMBL" id="PYI52231.1"/>
    </source>
</evidence>
<evidence type="ECO:0000256" key="2">
    <source>
        <dbReference type="ARBA" id="ARBA00007998"/>
    </source>
</evidence>
<dbReference type="Proteomes" id="UP000247476">
    <property type="component" value="Unassembled WGS sequence"/>
</dbReference>
<dbReference type="Pfam" id="PF03845">
    <property type="entry name" value="Spore_permease"/>
    <property type="match status" value="1"/>
</dbReference>
<gene>
    <name evidence="9" type="ORF">DLM86_22440</name>
</gene>
<organism evidence="9 10">
    <name type="scientific">Paenibacillus flagellatus</name>
    <dbReference type="NCBI Taxonomy" id="2211139"/>
    <lineage>
        <taxon>Bacteria</taxon>
        <taxon>Bacillati</taxon>
        <taxon>Bacillota</taxon>
        <taxon>Bacilli</taxon>
        <taxon>Bacillales</taxon>
        <taxon>Paenibacillaceae</taxon>
        <taxon>Paenibacillus</taxon>
    </lineage>
</organism>
<keyword evidence="4" id="KW-0309">Germination</keyword>
<sequence>MNKDYGDRITATQAAFIVAKSMIGTGILVMSRGIARDVGTPDGWISVIVSGFLAILAGVIIVRLSRRFPGETFFEYSQSIVGKPLGVVIGVLVAFDFIARSGYLLRLMGEVVRVYLLDKTPMEVVLILFLSLAAYLTTGGLNPIARLIEICLPIVVLMLMVLILFSLRDSELVNIRPVLGEGVLPVLRGIKASVFSFSGFEIMLFLLAFMKEPDKAMKSTLWGIAAVIPLYAAVVGVTIAMLTVDEVKTLTWPTMSVAKNIELPGGFFERFESVFSVLWVISMYTAFVLYQYVASLGFSRLFRKNHGAITFAILPIIYIVSMLPRDLNEVFRLGDHLGVSALIIIAVIPPLFWLIAKLRGKGIENA</sequence>
<evidence type="ECO:0000256" key="8">
    <source>
        <dbReference type="SAM" id="Phobius"/>
    </source>
</evidence>
<feature type="transmembrane region" description="Helical" evidence="8">
    <location>
        <begin position="148"/>
        <end position="167"/>
    </location>
</feature>
<keyword evidence="10" id="KW-1185">Reference proteome</keyword>
<evidence type="ECO:0000256" key="6">
    <source>
        <dbReference type="ARBA" id="ARBA00022989"/>
    </source>
</evidence>
<comment type="caution">
    <text evidence="9">The sequence shown here is derived from an EMBL/GenBank/DDBJ whole genome shotgun (WGS) entry which is preliminary data.</text>
</comment>
<feature type="transmembrane region" description="Helical" evidence="8">
    <location>
        <begin position="187"/>
        <end position="209"/>
    </location>
</feature>
<keyword evidence="5 8" id="KW-0812">Transmembrane</keyword>
<keyword evidence="7 8" id="KW-0472">Membrane</keyword>
<protein>
    <submittedName>
        <fullName evidence="9">Spore gernimation protein</fullName>
    </submittedName>
</protein>
<feature type="transmembrane region" description="Helical" evidence="8">
    <location>
        <begin position="124"/>
        <end position="141"/>
    </location>
</feature>
<accession>A0A2V5JZL9</accession>
<feature type="transmembrane region" description="Helical" evidence="8">
    <location>
        <begin position="221"/>
        <end position="244"/>
    </location>
</feature>
<dbReference type="InterPro" id="IPR004761">
    <property type="entry name" value="Spore_GerAB"/>
</dbReference>
<feature type="transmembrane region" description="Helical" evidence="8">
    <location>
        <begin position="336"/>
        <end position="356"/>
    </location>
</feature>
<dbReference type="EMBL" id="QJVJ01000010">
    <property type="protein sequence ID" value="PYI52231.1"/>
    <property type="molecule type" value="Genomic_DNA"/>
</dbReference>
<feature type="transmembrane region" description="Helical" evidence="8">
    <location>
        <begin position="85"/>
        <end position="104"/>
    </location>
</feature>
<dbReference type="RefSeq" id="WP_110842303.1">
    <property type="nucleotide sequence ID" value="NZ_QJVJ01000010.1"/>
</dbReference>
<feature type="transmembrane region" description="Helical" evidence="8">
    <location>
        <begin position="273"/>
        <end position="293"/>
    </location>
</feature>
<reference evidence="9 10" key="1">
    <citation type="submission" date="2018-05" db="EMBL/GenBank/DDBJ databases">
        <title>Paenibacillus flagellatus sp. nov., isolated from selenium mineral soil.</title>
        <authorList>
            <person name="Dai X."/>
        </authorList>
    </citation>
    <scope>NUCLEOTIDE SEQUENCE [LARGE SCALE GENOMIC DNA]</scope>
    <source>
        <strain evidence="9 10">DXL2</strain>
    </source>
</reference>
<keyword evidence="6 8" id="KW-1133">Transmembrane helix</keyword>
<proteinExistence type="inferred from homology"/>
<dbReference type="GO" id="GO:0009847">
    <property type="term" value="P:spore germination"/>
    <property type="evidence" value="ECO:0007669"/>
    <property type="project" value="InterPro"/>
</dbReference>
<keyword evidence="3" id="KW-0813">Transport</keyword>
<dbReference type="Gene3D" id="1.20.1740.10">
    <property type="entry name" value="Amino acid/polyamine transporter I"/>
    <property type="match status" value="1"/>
</dbReference>
<dbReference type="OrthoDB" id="2716906at2"/>
<evidence type="ECO:0000256" key="1">
    <source>
        <dbReference type="ARBA" id="ARBA00004141"/>
    </source>
</evidence>
<dbReference type="PANTHER" id="PTHR34975:SF2">
    <property type="entry name" value="SPORE GERMINATION PROTEIN A2"/>
    <property type="match status" value="1"/>
</dbReference>
<evidence type="ECO:0000256" key="5">
    <source>
        <dbReference type="ARBA" id="ARBA00022692"/>
    </source>
</evidence>
<comment type="subcellular location">
    <subcellularLocation>
        <location evidence="1">Membrane</location>
        <topology evidence="1">Multi-pass membrane protein</topology>
    </subcellularLocation>
</comment>
<evidence type="ECO:0000256" key="4">
    <source>
        <dbReference type="ARBA" id="ARBA00022544"/>
    </source>
</evidence>
<dbReference type="AlphaFoldDB" id="A0A2V5JZL9"/>
<comment type="similarity">
    <text evidence="2">Belongs to the amino acid-polyamine-organocation (APC) superfamily. Spore germination protein (SGP) (TC 2.A.3.9) family.</text>
</comment>
<evidence type="ECO:0000256" key="3">
    <source>
        <dbReference type="ARBA" id="ARBA00022448"/>
    </source>
</evidence>